<gene>
    <name evidence="2" type="ORF">BDP27DRAFT_1366781</name>
</gene>
<feature type="signal peptide" evidence="1">
    <location>
        <begin position="1"/>
        <end position="19"/>
    </location>
</feature>
<evidence type="ECO:0000313" key="3">
    <source>
        <dbReference type="Proteomes" id="UP000772434"/>
    </source>
</evidence>
<keyword evidence="1" id="KW-0732">Signal</keyword>
<sequence>MSIFLLVMFISTVPSAVSGSPVKKKVKNEIAFKGALIDHTVNPIPEGRYPSSHTTKECKRQIAVAVTKLAAQLELITGKTAIDWTKDNFVDYDTSLVYFKFELVGQPSSNVKPYFGWAKPSSMRGPFVMGIYLSDTTSSGYRVIPYDKGLVAPDTWNEEETKFLTELNPVAKWASMGKPSAPPG</sequence>
<evidence type="ECO:0008006" key="4">
    <source>
        <dbReference type="Google" id="ProtNLM"/>
    </source>
</evidence>
<proteinExistence type="predicted"/>
<reference evidence="2" key="1">
    <citation type="submission" date="2020-11" db="EMBL/GenBank/DDBJ databases">
        <authorList>
            <consortium name="DOE Joint Genome Institute"/>
            <person name="Ahrendt S."/>
            <person name="Riley R."/>
            <person name="Andreopoulos W."/>
            <person name="Labutti K."/>
            <person name="Pangilinan J."/>
            <person name="Ruiz-Duenas F.J."/>
            <person name="Barrasa J.M."/>
            <person name="Sanchez-Garcia M."/>
            <person name="Camarero S."/>
            <person name="Miyauchi S."/>
            <person name="Serrano A."/>
            <person name="Linde D."/>
            <person name="Babiker R."/>
            <person name="Drula E."/>
            <person name="Ayuso-Fernandez I."/>
            <person name="Pacheco R."/>
            <person name="Padilla G."/>
            <person name="Ferreira P."/>
            <person name="Barriuso J."/>
            <person name="Kellner H."/>
            <person name="Castanera R."/>
            <person name="Alfaro M."/>
            <person name="Ramirez L."/>
            <person name="Pisabarro A.G."/>
            <person name="Kuo A."/>
            <person name="Tritt A."/>
            <person name="Lipzen A."/>
            <person name="He G."/>
            <person name="Yan M."/>
            <person name="Ng V."/>
            <person name="Cullen D."/>
            <person name="Martin F."/>
            <person name="Rosso M.-N."/>
            <person name="Henrissat B."/>
            <person name="Hibbett D."/>
            <person name="Martinez A.T."/>
            <person name="Grigoriev I.V."/>
        </authorList>
    </citation>
    <scope>NUCLEOTIDE SEQUENCE</scope>
    <source>
        <strain evidence="2">AH 40177</strain>
    </source>
</reference>
<comment type="caution">
    <text evidence="2">The sequence shown here is derived from an EMBL/GenBank/DDBJ whole genome shotgun (WGS) entry which is preliminary data.</text>
</comment>
<dbReference type="Proteomes" id="UP000772434">
    <property type="component" value="Unassembled WGS sequence"/>
</dbReference>
<keyword evidence="3" id="KW-1185">Reference proteome</keyword>
<feature type="chain" id="PRO_5040512042" description="GLPGLI family protein" evidence="1">
    <location>
        <begin position="20"/>
        <end position="184"/>
    </location>
</feature>
<organism evidence="2 3">
    <name type="scientific">Rhodocollybia butyracea</name>
    <dbReference type="NCBI Taxonomy" id="206335"/>
    <lineage>
        <taxon>Eukaryota</taxon>
        <taxon>Fungi</taxon>
        <taxon>Dikarya</taxon>
        <taxon>Basidiomycota</taxon>
        <taxon>Agaricomycotina</taxon>
        <taxon>Agaricomycetes</taxon>
        <taxon>Agaricomycetidae</taxon>
        <taxon>Agaricales</taxon>
        <taxon>Marasmiineae</taxon>
        <taxon>Omphalotaceae</taxon>
        <taxon>Rhodocollybia</taxon>
    </lineage>
</organism>
<name>A0A9P5PG00_9AGAR</name>
<dbReference type="AlphaFoldDB" id="A0A9P5PG00"/>
<protein>
    <recommendedName>
        <fullName evidence="4">GLPGLI family protein</fullName>
    </recommendedName>
</protein>
<evidence type="ECO:0000256" key="1">
    <source>
        <dbReference type="SAM" id="SignalP"/>
    </source>
</evidence>
<accession>A0A9P5PG00</accession>
<evidence type="ECO:0000313" key="2">
    <source>
        <dbReference type="EMBL" id="KAF9064964.1"/>
    </source>
</evidence>
<dbReference type="EMBL" id="JADNRY010000111">
    <property type="protein sequence ID" value="KAF9064964.1"/>
    <property type="molecule type" value="Genomic_DNA"/>
</dbReference>